<dbReference type="PATRIC" id="fig|33050.5.peg.2247"/>
<organism evidence="1 2">
    <name type="scientific">Sphingopyxis macrogoltabida</name>
    <name type="common">Sphingomonas macrogoltabidus</name>
    <dbReference type="NCBI Taxonomy" id="33050"/>
    <lineage>
        <taxon>Bacteria</taxon>
        <taxon>Pseudomonadati</taxon>
        <taxon>Pseudomonadota</taxon>
        <taxon>Alphaproteobacteria</taxon>
        <taxon>Sphingomonadales</taxon>
        <taxon>Sphingomonadaceae</taxon>
        <taxon>Sphingopyxis</taxon>
    </lineage>
</organism>
<reference evidence="1 2" key="1">
    <citation type="journal article" date="2015" name="Genome Announc.">
        <title>Complete Genome Sequence of Polypropylene Glycol- and Polyethylene Glycol-Degrading Sphingopyxis macrogoltabida Strain EY-1.</title>
        <authorList>
            <person name="Ohtsubo Y."/>
            <person name="Nagata Y."/>
            <person name="Numata M."/>
            <person name="Tsuchikane K."/>
            <person name="Hosoyama A."/>
            <person name="Yamazoe A."/>
            <person name="Tsuda M."/>
            <person name="Fujita N."/>
            <person name="Kawai F."/>
        </authorList>
    </citation>
    <scope>NUCLEOTIDE SEQUENCE [LARGE SCALE GENOMIC DNA]</scope>
    <source>
        <strain evidence="1 2">EY-1</strain>
    </source>
</reference>
<dbReference type="InterPro" id="IPR029033">
    <property type="entry name" value="His_PPase_superfam"/>
</dbReference>
<dbReference type="CDD" id="cd07067">
    <property type="entry name" value="HP_PGM_like"/>
    <property type="match status" value="1"/>
</dbReference>
<sequence>MGKILKSLTILRHAKSGWDATVERDFDRPINVRGQRGAELIGQWLKRQKLPVDRIIASPAVRVTQTLDIFQPAADLDALEPQWDRRIYLASAATLIDVIRDIGGDAAHLLISGHNPGLEDLILMLVPESADDELRAQVEQKLPTSALARLELDIDDWHALDTGSARFAAFIRPRDLDPALSPAMDED</sequence>
<accession>A0A0N9UXG3</accession>
<evidence type="ECO:0000313" key="1">
    <source>
        <dbReference type="EMBL" id="ALH80854.1"/>
    </source>
</evidence>
<dbReference type="InterPro" id="IPR013078">
    <property type="entry name" value="His_Pase_superF_clade-1"/>
</dbReference>
<dbReference type="SUPFAM" id="SSF53254">
    <property type="entry name" value="Phosphoglycerate mutase-like"/>
    <property type="match status" value="1"/>
</dbReference>
<dbReference type="KEGG" id="smag:AN936_10865"/>
<dbReference type="EMBL" id="CP012700">
    <property type="protein sequence ID" value="ALH80854.1"/>
    <property type="molecule type" value="Genomic_DNA"/>
</dbReference>
<dbReference type="AlphaFoldDB" id="A0A0N9UXG3"/>
<dbReference type="Gene3D" id="3.40.50.1240">
    <property type="entry name" value="Phosphoglycerate mutase-like"/>
    <property type="match status" value="1"/>
</dbReference>
<name>A0A0N9UXG3_SPHMC</name>
<evidence type="ECO:0000313" key="2">
    <source>
        <dbReference type="Proteomes" id="UP000058074"/>
    </source>
</evidence>
<gene>
    <name evidence="1" type="ORF">AN936_10865</name>
</gene>
<dbReference type="PANTHER" id="PTHR47623">
    <property type="entry name" value="OS09G0287300 PROTEIN"/>
    <property type="match status" value="1"/>
</dbReference>
<dbReference type="PANTHER" id="PTHR47623:SF1">
    <property type="entry name" value="OS09G0287300 PROTEIN"/>
    <property type="match status" value="1"/>
</dbReference>
<dbReference type="Pfam" id="PF00300">
    <property type="entry name" value="His_Phos_1"/>
    <property type="match status" value="1"/>
</dbReference>
<dbReference type="Proteomes" id="UP000058074">
    <property type="component" value="Chromosome"/>
</dbReference>
<protein>
    <submittedName>
        <fullName evidence="1">Phosphohistidine phosphatase</fullName>
    </submittedName>
</protein>
<proteinExistence type="predicted"/>